<dbReference type="EMBL" id="LXPS01000033">
    <property type="protein sequence ID" value="OAE41923.1"/>
    <property type="molecule type" value="Genomic_DNA"/>
</dbReference>
<accession>A0A176X532</accession>
<dbReference type="PANTHER" id="PTHR22911">
    <property type="entry name" value="ACYL-MALONYL CONDENSING ENZYME-RELATED"/>
    <property type="match status" value="1"/>
</dbReference>
<protein>
    <submittedName>
        <fullName evidence="3">Transporter</fullName>
    </submittedName>
</protein>
<evidence type="ECO:0000259" key="2">
    <source>
        <dbReference type="Pfam" id="PF00892"/>
    </source>
</evidence>
<feature type="transmembrane region" description="Helical" evidence="1">
    <location>
        <begin position="103"/>
        <end position="119"/>
    </location>
</feature>
<proteinExistence type="predicted"/>
<dbReference type="RefSeq" id="WP_063950031.1">
    <property type="nucleotide sequence ID" value="NZ_CP072309.1"/>
</dbReference>
<dbReference type="PANTHER" id="PTHR22911:SF137">
    <property type="entry name" value="SOLUTE CARRIER FAMILY 35 MEMBER G2-RELATED"/>
    <property type="match status" value="1"/>
</dbReference>
<dbReference type="InterPro" id="IPR037185">
    <property type="entry name" value="EmrE-like"/>
</dbReference>
<dbReference type="InterPro" id="IPR000620">
    <property type="entry name" value="EamA_dom"/>
</dbReference>
<evidence type="ECO:0000256" key="1">
    <source>
        <dbReference type="SAM" id="Phobius"/>
    </source>
</evidence>
<gene>
    <name evidence="3" type="ORF">A7J57_02425</name>
</gene>
<dbReference type="AlphaFoldDB" id="A0A176X532"/>
<keyword evidence="1" id="KW-0472">Membrane</keyword>
<keyword evidence="1" id="KW-1133">Transmembrane helix</keyword>
<feature type="transmembrane region" description="Helical" evidence="1">
    <location>
        <begin position="37"/>
        <end position="58"/>
    </location>
</feature>
<feature type="domain" description="EamA" evidence="2">
    <location>
        <begin position="8"/>
        <end position="142"/>
    </location>
</feature>
<dbReference type="Proteomes" id="UP000077098">
    <property type="component" value="Unassembled WGS sequence"/>
</dbReference>
<name>A0A176X532_AGRTU</name>
<feature type="transmembrane region" description="Helical" evidence="1">
    <location>
        <begin position="125"/>
        <end position="143"/>
    </location>
</feature>
<dbReference type="FunFam" id="1.10.3730.20:FF:000009">
    <property type="entry name" value="EamA family transporter"/>
    <property type="match status" value="1"/>
</dbReference>
<dbReference type="GO" id="GO:0016020">
    <property type="term" value="C:membrane"/>
    <property type="evidence" value="ECO:0007669"/>
    <property type="project" value="InterPro"/>
</dbReference>
<organism evidence="3 4">
    <name type="scientific">Agrobacterium tumefaciens</name>
    <dbReference type="NCBI Taxonomy" id="358"/>
    <lineage>
        <taxon>Bacteria</taxon>
        <taxon>Pseudomonadati</taxon>
        <taxon>Pseudomonadota</taxon>
        <taxon>Alphaproteobacteria</taxon>
        <taxon>Hyphomicrobiales</taxon>
        <taxon>Rhizobiaceae</taxon>
        <taxon>Rhizobium/Agrobacterium group</taxon>
        <taxon>Agrobacterium</taxon>
        <taxon>Agrobacterium tumefaciens complex</taxon>
    </lineage>
</organism>
<evidence type="ECO:0000313" key="4">
    <source>
        <dbReference type="Proteomes" id="UP000077098"/>
    </source>
</evidence>
<dbReference type="Gene3D" id="1.10.3730.20">
    <property type="match status" value="1"/>
</dbReference>
<comment type="caution">
    <text evidence="3">The sequence shown here is derived from an EMBL/GenBank/DDBJ whole genome shotgun (WGS) entry which is preliminary data.</text>
</comment>
<feature type="transmembrane region" description="Helical" evidence="1">
    <location>
        <begin position="70"/>
        <end position="91"/>
    </location>
</feature>
<dbReference type="SUPFAM" id="SSF103481">
    <property type="entry name" value="Multidrug resistance efflux transporter EmrE"/>
    <property type="match status" value="1"/>
</dbReference>
<dbReference type="Pfam" id="PF00892">
    <property type="entry name" value="EamA"/>
    <property type="match status" value="1"/>
</dbReference>
<keyword evidence="1" id="KW-0812">Transmembrane</keyword>
<evidence type="ECO:0000313" key="3">
    <source>
        <dbReference type="EMBL" id="OAE41923.1"/>
    </source>
</evidence>
<sequence>MRNIFLAWQFWALLSAAFAALTAIFAKIGIENVNSDFATFIRTMVILAAAGLMVYVTGNWQQPSTISGKTWIFLVLSGLATGASWICYFRALKIGDAARVAPIDKLSVVFVAVFAVLFLGEKLSLPNWLGVVLIACGAVLVAYRG</sequence>
<reference evidence="3 4" key="1">
    <citation type="submission" date="2016-05" db="EMBL/GenBank/DDBJ databases">
        <authorList>
            <person name="Lavstsen T."/>
            <person name="Jespersen J.S."/>
        </authorList>
    </citation>
    <scope>NUCLEOTIDE SEQUENCE [LARGE SCALE GENOMIC DNA]</scope>
    <source>
        <strain evidence="3 4">KCJ1736</strain>
    </source>
</reference>
<feature type="transmembrane region" description="Helical" evidence="1">
    <location>
        <begin position="6"/>
        <end position="25"/>
    </location>
</feature>